<dbReference type="CDD" id="cd07041">
    <property type="entry name" value="STAS_RsbR_RsbS_like"/>
    <property type="match status" value="1"/>
</dbReference>
<feature type="domain" description="STAS" evidence="1">
    <location>
        <begin position="161"/>
        <end position="272"/>
    </location>
</feature>
<dbReference type="SUPFAM" id="SSF55781">
    <property type="entry name" value="GAF domain-like"/>
    <property type="match status" value="1"/>
</dbReference>
<dbReference type="InterPro" id="IPR029016">
    <property type="entry name" value="GAF-like_dom_sf"/>
</dbReference>
<accession>A0A084H2L5</accession>
<dbReference type="InterPro" id="IPR002645">
    <property type="entry name" value="STAS_dom"/>
</dbReference>
<dbReference type="AlphaFoldDB" id="A0A084H2L5"/>
<keyword evidence="2" id="KW-0418">Kinase</keyword>
<evidence type="ECO:0000313" key="3">
    <source>
        <dbReference type="Proteomes" id="UP000028549"/>
    </source>
</evidence>
<evidence type="ECO:0000259" key="1">
    <source>
        <dbReference type="PROSITE" id="PS50801"/>
    </source>
</evidence>
<dbReference type="GO" id="GO:0016301">
    <property type="term" value="F:kinase activity"/>
    <property type="evidence" value="ECO:0007669"/>
    <property type="project" value="UniProtKB-KW"/>
</dbReference>
<dbReference type="PANTHER" id="PTHR33745">
    <property type="entry name" value="RSBT ANTAGONIST PROTEIN RSBS-RELATED"/>
    <property type="match status" value="1"/>
</dbReference>
<dbReference type="PROSITE" id="PS50801">
    <property type="entry name" value="STAS"/>
    <property type="match status" value="1"/>
</dbReference>
<proteinExistence type="predicted"/>
<organism evidence="2 3">
    <name type="scientific">Metabacillus indicus</name>
    <name type="common">Bacillus indicus</name>
    <dbReference type="NCBI Taxonomy" id="246786"/>
    <lineage>
        <taxon>Bacteria</taxon>
        <taxon>Bacillati</taxon>
        <taxon>Bacillota</taxon>
        <taxon>Bacilli</taxon>
        <taxon>Bacillales</taxon>
        <taxon>Bacillaceae</taxon>
        <taxon>Metabacillus</taxon>
    </lineage>
</organism>
<dbReference type="Gene3D" id="3.30.450.40">
    <property type="match status" value="1"/>
</dbReference>
<dbReference type="EMBL" id="JNVC02000001">
    <property type="protein sequence ID" value="KEZ53827.1"/>
    <property type="molecule type" value="Genomic_DNA"/>
</dbReference>
<keyword evidence="2" id="KW-0808">Transferase</keyword>
<dbReference type="Pfam" id="PF01590">
    <property type="entry name" value="GAF"/>
    <property type="match status" value="1"/>
</dbReference>
<dbReference type="SUPFAM" id="SSF52091">
    <property type="entry name" value="SpoIIaa-like"/>
    <property type="match status" value="1"/>
</dbReference>
<sequence length="279" mass="30816">MSKPIKKYSNFDEASESILQMMSKFIEINTLFIAKNDRQHNEIVKVFNKDSVLLEEGSELPFRETFCKLSVDRGREVLIIPDLAGSGLTKDLDVTKNLGGGCFIGIPIYYENGENYGTICGLDTNSLPFTDKHVELFETMATLLSYVLELDRANKEIIHLSAPIVPITKGVAILPIIGDISEYRAEKIIHTALTSSTDLSLNYLIIDLSGILQINDDVSVHLLNLVRMLELIGVTPALTGIRPDLAMKAVQLNLDLDNILIGGDVEGVLSHIGFSLNRK</sequence>
<dbReference type="Pfam" id="PF01740">
    <property type="entry name" value="STAS"/>
    <property type="match status" value="1"/>
</dbReference>
<dbReference type="InterPro" id="IPR051932">
    <property type="entry name" value="Bact_StressResp_Reg"/>
</dbReference>
<gene>
    <name evidence="2" type="ORF">GS18_0202410</name>
</gene>
<dbReference type="InterPro" id="IPR036513">
    <property type="entry name" value="STAS_dom_sf"/>
</dbReference>
<dbReference type="Proteomes" id="UP000028549">
    <property type="component" value="Unassembled WGS sequence"/>
</dbReference>
<comment type="caution">
    <text evidence="2">The sequence shown here is derived from an EMBL/GenBank/DDBJ whole genome shotgun (WGS) entry which is preliminary data.</text>
</comment>
<dbReference type="Gene3D" id="3.30.750.24">
    <property type="entry name" value="STAS domain"/>
    <property type="match status" value="1"/>
</dbReference>
<protein>
    <submittedName>
        <fullName evidence="2">Histidine kinase</fullName>
    </submittedName>
</protein>
<evidence type="ECO:0000313" key="2">
    <source>
        <dbReference type="EMBL" id="KEZ53827.1"/>
    </source>
</evidence>
<dbReference type="InterPro" id="IPR003018">
    <property type="entry name" value="GAF"/>
</dbReference>
<name>A0A084H2L5_METID</name>
<dbReference type="PANTHER" id="PTHR33745:SF8">
    <property type="entry name" value="BLUE-LIGHT PHOTORECEPTOR"/>
    <property type="match status" value="1"/>
</dbReference>
<keyword evidence="3" id="KW-1185">Reference proteome</keyword>
<reference evidence="2 3" key="1">
    <citation type="journal article" date="2005" name="Int. J. Syst. Evol. Microbiol.">
        <title>Bacillus cibi sp. nov., isolated from jeotgal, a traditional Korean fermented seafood.</title>
        <authorList>
            <person name="Yoon J.H."/>
            <person name="Lee C.H."/>
            <person name="Oh T.K."/>
        </authorList>
    </citation>
    <scope>NUCLEOTIDE SEQUENCE [LARGE SCALE GENOMIC DNA]</scope>
    <source>
        <strain evidence="2 3">DSM 16189</strain>
    </source>
</reference>
<dbReference type="STRING" id="246786.GS18_0202410"/>